<sequence>MVGFFRIGLLAALAWLSTGLLTWFNYSPPDRSTIVAPARRMAELDLPDSLDTKPALNTLAKSDIWGSKRVEPVAGGAKSQAEVWSRIAIVKERKGNFVVLASPRGEIKSFHVGDALPDGSQLLKISSAEIVVRRAGEKSSTTHALE</sequence>
<proteinExistence type="predicted"/>
<dbReference type="Proteomes" id="UP000317550">
    <property type="component" value="Chromosome"/>
</dbReference>
<name>A0A516SGJ6_9NEIS</name>
<dbReference type="AlphaFoldDB" id="A0A516SGJ6"/>
<dbReference type="KEGG" id="cari:FNU76_13260"/>
<dbReference type="EMBL" id="CP041730">
    <property type="protein sequence ID" value="QDQ27252.1"/>
    <property type="molecule type" value="Genomic_DNA"/>
</dbReference>
<dbReference type="OrthoDB" id="8590516at2"/>
<reference evidence="2" key="1">
    <citation type="submission" date="2019-07" db="EMBL/GenBank/DDBJ databases">
        <title>Chitinimonas sp. nov., isolated from Ny-Alesund, arctica soil.</title>
        <authorList>
            <person name="Xu Q."/>
            <person name="Peng F."/>
        </authorList>
    </citation>
    <scope>NUCLEOTIDE SEQUENCE [LARGE SCALE GENOMIC DNA]</scope>
    <source>
        <strain evidence="2">R3-44</strain>
    </source>
</reference>
<accession>A0A516SGJ6</accession>
<keyword evidence="2" id="KW-1185">Reference proteome</keyword>
<protein>
    <recommendedName>
        <fullName evidence="3">Type II secretion system protein GspC N-terminal domain-containing protein</fullName>
    </recommendedName>
</protein>
<evidence type="ECO:0008006" key="3">
    <source>
        <dbReference type="Google" id="ProtNLM"/>
    </source>
</evidence>
<gene>
    <name evidence="1" type="ORF">FNU76_13260</name>
</gene>
<dbReference type="RefSeq" id="WP_144278645.1">
    <property type="nucleotide sequence ID" value="NZ_CP041730.1"/>
</dbReference>
<evidence type="ECO:0000313" key="1">
    <source>
        <dbReference type="EMBL" id="QDQ27252.1"/>
    </source>
</evidence>
<evidence type="ECO:0000313" key="2">
    <source>
        <dbReference type="Proteomes" id="UP000317550"/>
    </source>
</evidence>
<organism evidence="1 2">
    <name type="scientific">Chitinimonas arctica</name>
    <dbReference type="NCBI Taxonomy" id="2594795"/>
    <lineage>
        <taxon>Bacteria</taxon>
        <taxon>Pseudomonadati</taxon>
        <taxon>Pseudomonadota</taxon>
        <taxon>Betaproteobacteria</taxon>
        <taxon>Neisseriales</taxon>
        <taxon>Chitinibacteraceae</taxon>
        <taxon>Chitinimonas</taxon>
    </lineage>
</organism>